<dbReference type="SUPFAM" id="SSF56601">
    <property type="entry name" value="beta-lactamase/transpeptidase-like"/>
    <property type="match status" value="1"/>
</dbReference>
<evidence type="ECO:0000313" key="3">
    <source>
        <dbReference type="Proteomes" id="UP000075680"/>
    </source>
</evidence>
<dbReference type="AlphaFoldDB" id="A0A150HS70"/>
<dbReference type="InterPro" id="IPR052907">
    <property type="entry name" value="Beta-lactamase/esterase"/>
</dbReference>
<dbReference type="EMBL" id="JRUE01000148">
    <property type="protein sequence ID" value="KXZ69326.1"/>
    <property type="molecule type" value="Genomic_DNA"/>
</dbReference>
<dbReference type="InterPro" id="IPR012338">
    <property type="entry name" value="Beta-lactam/transpept-like"/>
</dbReference>
<gene>
    <name evidence="2" type="primary">pbpX</name>
    <name evidence="2" type="ORF">AVENLUH5627_01608</name>
</gene>
<protein>
    <submittedName>
        <fullName evidence="2">Putative penicillin-binding protein PbpX</fullName>
    </submittedName>
</protein>
<evidence type="ECO:0000259" key="1">
    <source>
        <dbReference type="Pfam" id="PF00144"/>
    </source>
</evidence>
<name>A0A150HS70_9GAMM</name>
<comment type="caution">
    <text evidence="2">The sequence shown here is derived from an EMBL/GenBank/DDBJ whole genome shotgun (WGS) entry which is preliminary data.</text>
</comment>
<reference evidence="2 3" key="1">
    <citation type="journal article" date="2016" name="Sci. Rep.">
        <title>Genomic and phenotypic characterization of the species Acinetobacter venetianus.</title>
        <authorList>
            <person name="Fondi M."/>
            <person name="Maida I."/>
            <person name="Perrin E."/>
            <person name="Orlandini V."/>
            <person name="La Torre L."/>
            <person name="Bosi E."/>
            <person name="Negroni A."/>
            <person name="Zanaroli G."/>
            <person name="Fava F."/>
            <person name="Decorosi F."/>
            <person name="Giovannetti L."/>
            <person name="Viti C."/>
            <person name="Vaneechoutte M."/>
            <person name="Dijkshoorn L."/>
            <person name="Fani R."/>
        </authorList>
    </citation>
    <scope>NUCLEOTIDE SEQUENCE [LARGE SCALE GENOMIC DNA]</scope>
    <source>
        <strain evidence="2 3">LUH5627</strain>
    </source>
</reference>
<dbReference type="PATRIC" id="fig|52133.18.peg.1670"/>
<dbReference type="Proteomes" id="UP000075680">
    <property type="component" value="Unassembled WGS sequence"/>
</dbReference>
<organism evidence="2 3">
    <name type="scientific">Acinetobacter venetianus</name>
    <dbReference type="NCBI Taxonomy" id="52133"/>
    <lineage>
        <taxon>Bacteria</taxon>
        <taxon>Pseudomonadati</taxon>
        <taxon>Pseudomonadota</taxon>
        <taxon>Gammaproteobacteria</taxon>
        <taxon>Moraxellales</taxon>
        <taxon>Moraxellaceae</taxon>
        <taxon>Acinetobacter</taxon>
    </lineage>
</organism>
<dbReference type="PANTHER" id="PTHR43319:SF3">
    <property type="entry name" value="BETA-LACTAMASE-RELATED DOMAIN-CONTAINING PROTEIN"/>
    <property type="match status" value="1"/>
</dbReference>
<sequence length="446" mass="48943">MTETKENEKYCEGIVKILSTNTCYVPHDLNQVIRSKDEVAAALGGMTERQVQKIWNSVECLYKTGNYPLITLCLRRQGQVVLNRSIGYAQGNSPDGLASDAKIATPDTPVCLFSASKMVTAMLIHMLDERGDLNLLDPISYYIPEYGVNGKRRATIFHLLSHRGGIPRIEGEVTPELLFDQNEILKRLCAAKPVSPSGTHLAYHAVTAGYILGEIVHRVTGQSVREFLAEQIEKPMGLDYFNYGLKPEYRADVAMNYATGVHPSLGTDQYLNHVLGGGLQLAVDVTNDNRFMDTICPAGNIYTSADQVGRFFEMLLSGGEYQGKQIMSAKTVFRSTLPTSGISLDRTLLAPMRYALGPMLGSNPVGLFGPMTGQAFGHIGFSNILCWADPERDISVSLLTTGKSVVGTHLPALAKTLYQISTNCPKIPKNQRRSLFATDRTEADLV</sequence>
<feature type="domain" description="Beta-lactamase-related" evidence="1">
    <location>
        <begin position="65"/>
        <end position="404"/>
    </location>
</feature>
<evidence type="ECO:0000313" key="2">
    <source>
        <dbReference type="EMBL" id="KXZ69326.1"/>
    </source>
</evidence>
<dbReference type="PANTHER" id="PTHR43319">
    <property type="entry name" value="BETA-LACTAMASE-RELATED"/>
    <property type="match status" value="1"/>
</dbReference>
<accession>A0A150HS70</accession>
<dbReference type="Pfam" id="PF00144">
    <property type="entry name" value="Beta-lactamase"/>
    <property type="match status" value="1"/>
</dbReference>
<dbReference type="InterPro" id="IPR001466">
    <property type="entry name" value="Beta-lactam-related"/>
</dbReference>
<proteinExistence type="predicted"/>
<dbReference type="Gene3D" id="3.40.710.10">
    <property type="entry name" value="DD-peptidase/beta-lactamase superfamily"/>
    <property type="match status" value="1"/>
</dbReference>